<evidence type="ECO:0000259" key="3">
    <source>
        <dbReference type="PROSITE" id="PS51186"/>
    </source>
</evidence>
<dbReference type="SUPFAM" id="SSF55729">
    <property type="entry name" value="Acyl-CoA N-acyltransferases (Nat)"/>
    <property type="match status" value="1"/>
</dbReference>
<dbReference type="InterPro" id="IPR016181">
    <property type="entry name" value="Acyl_CoA_acyltransferase"/>
</dbReference>
<dbReference type="PANTHER" id="PTHR43072:SF23">
    <property type="entry name" value="UPF0039 PROTEIN C11D3.02C"/>
    <property type="match status" value="1"/>
</dbReference>
<sequence length="173" mass="19715">MQVARDQLVIRRARPEDAAAIAEIYTQGILERIATFESEPRTPEMMLAWLAEHDERHPVLVAERAGRVLGWASISSYRPRACYAGVGEFSIYLHRDARGQGIGKVLLDALIDEARRLGYWKLLSRVFPFNTASRRLCAALGFREVGIYEKHARLDGRWLDVVIVERLIPENLT</sequence>
<dbReference type="CDD" id="cd04301">
    <property type="entry name" value="NAT_SF"/>
    <property type="match status" value="1"/>
</dbReference>
<organism evidence="4">
    <name type="scientific">Thermorudis sp</name>
    <dbReference type="NCBI Taxonomy" id="1969470"/>
    <lineage>
        <taxon>Bacteria</taxon>
        <taxon>Pseudomonadati</taxon>
        <taxon>Thermomicrobiota</taxon>
        <taxon>Thermomicrobia</taxon>
        <taxon>Thermomicrobia incertae sedis</taxon>
        <taxon>Thermorudis</taxon>
    </lineage>
</organism>
<dbReference type="InterPro" id="IPR000182">
    <property type="entry name" value="GNAT_dom"/>
</dbReference>
<keyword evidence="1 4" id="KW-0808">Transferase</keyword>
<proteinExistence type="predicted"/>
<feature type="domain" description="N-acetyltransferase" evidence="3">
    <location>
        <begin position="8"/>
        <end position="160"/>
    </location>
</feature>
<dbReference type="PROSITE" id="PS51186">
    <property type="entry name" value="GNAT"/>
    <property type="match status" value="1"/>
</dbReference>
<dbReference type="PANTHER" id="PTHR43072">
    <property type="entry name" value="N-ACETYLTRANSFERASE"/>
    <property type="match status" value="1"/>
</dbReference>
<dbReference type="NCBIfam" id="NF040503">
    <property type="entry name" value="resist_ArsN1a"/>
    <property type="match status" value="1"/>
</dbReference>
<gene>
    <name evidence="4" type="ORF">ENP13_08010</name>
</gene>
<evidence type="ECO:0000313" key="4">
    <source>
        <dbReference type="EMBL" id="HEX71168.1"/>
    </source>
</evidence>
<dbReference type="EMBL" id="DSID01000606">
    <property type="protein sequence ID" value="HEX71168.1"/>
    <property type="molecule type" value="Genomic_DNA"/>
</dbReference>
<keyword evidence="2" id="KW-0012">Acyltransferase</keyword>
<evidence type="ECO:0000256" key="1">
    <source>
        <dbReference type="ARBA" id="ARBA00022679"/>
    </source>
</evidence>
<name>A0A7C2WJU2_9BACT</name>
<protein>
    <submittedName>
        <fullName evidence="4">N-acetyltransferase family protein</fullName>
    </submittedName>
</protein>
<reference evidence="4" key="1">
    <citation type="journal article" date="2020" name="mSystems">
        <title>Genome- and Community-Level Interaction Insights into Carbon Utilization and Element Cycling Functions of Hydrothermarchaeota in Hydrothermal Sediment.</title>
        <authorList>
            <person name="Zhou Z."/>
            <person name="Liu Y."/>
            <person name="Xu W."/>
            <person name="Pan J."/>
            <person name="Luo Z.H."/>
            <person name="Li M."/>
        </authorList>
    </citation>
    <scope>NUCLEOTIDE SEQUENCE [LARGE SCALE GENOMIC DNA]</scope>
    <source>
        <strain evidence="4">SpSt-192</strain>
    </source>
</reference>
<comment type="caution">
    <text evidence="4">The sequence shown here is derived from an EMBL/GenBank/DDBJ whole genome shotgun (WGS) entry which is preliminary data.</text>
</comment>
<dbReference type="AlphaFoldDB" id="A0A7C2WJU2"/>
<evidence type="ECO:0000256" key="2">
    <source>
        <dbReference type="ARBA" id="ARBA00023315"/>
    </source>
</evidence>
<accession>A0A7C2WJU2</accession>
<dbReference type="GO" id="GO:0016747">
    <property type="term" value="F:acyltransferase activity, transferring groups other than amino-acyl groups"/>
    <property type="evidence" value="ECO:0007669"/>
    <property type="project" value="InterPro"/>
</dbReference>
<dbReference type="Pfam" id="PF00583">
    <property type="entry name" value="Acetyltransf_1"/>
    <property type="match status" value="1"/>
</dbReference>
<dbReference type="Gene3D" id="3.40.630.30">
    <property type="match status" value="1"/>
</dbReference>